<name>A0A366SEQ0_9ENTE</name>
<organism evidence="3 4">
    <name type="scientific">Enterococcus cecorum</name>
    <dbReference type="NCBI Taxonomy" id="44008"/>
    <lineage>
        <taxon>Bacteria</taxon>
        <taxon>Bacillati</taxon>
        <taxon>Bacillota</taxon>
        <taxon>Bacilli</taxon>
        <taxon>Lactobacillales</taxon>
        <taxon>Enterococcaceae</taxon>
        <taxon>Enterococcus</taxon>
    </lineage>
</organism>
<dbReference type="Gene3D" id="3.20.20.210">
    <property type="match status" value="1"/>
</dbReference>
<protein>
    <recommendedName>
        <fullName evidence="2">Cobalamin-independent methionine synthase MetE N-terminal domain-containing protein</fullName>
    </recommendedName>
</protein>
<dbReference type="InterPro" id="IPR038071">
    <property type="entry name" value="UROD/MetE-like_sf"/>
</dbReference>
<sequence>MREKHWRILQEAQIKAIPSNDFSLYDQTLDTAFLLNIISTEVANLDLSPLEKYFALALGYQGAKGDVKARPMKKWFNTNYHYLVPKFEKNTQIKVPRKFMAILEKYEYQPESLKEAGLAYALDQIVDLVTQDAEGIHLYTMNQAETARYIYQATTAIFQNLSHAS</sequence>
<evidence type="ECO:0000313" key="4">
    <source>
        <dbReference type="Proteomes" id="UP000252800"/>
    </source>
</evidence>
<dbReference type="AlphaFoldDB" id="A0A366SEQ0"/>
<dbReference type="InterPro" id="IPR029041">
    <property type="entry name" value="FAD-linked_oxidoreductase-like"/>
</dbReference>
<dbReference type="SUPFAM" id="SSF51730">
    <property type="entry name" value="FAD-linked oxidoreductase"/>
    <property type="match status" value="1"/>
</dbReference>
<dbReference type="GO" id="GO:0008652">
    <property type="term" value="P:amino acid biosynthetic process"/>
    <property type="evidence" value="ECO:0007669"/>
    <property type="project" value="InterPro"/>
</dbReference>
<dbReference type="Pfam" id="PF08267">
    <property type="entry name" value="Meth_synt_1"/>
    <property type="match status" value="1"/>
</dbReference>
<dbReference type="Proteomes" id="UP000252800">
    <property type="component" value="Unassembled WGS sequence"/>
</dbReference>
<dbReference type="PANTHER" id="PTHR30519">
    <property type="entry name" value="5-METHYLTETRAHYDROPTEROYLTRIGLUTAMATE--HOMOCYSTEINE METHYLTRANSFERASE"/>
    <property type="match status" value="1"/>
</dbReference>
<keyword evidence="1" id="KW-0560">Oxidoreductase</keyword>
<comment type="caution">
    <text evidence="3">The sequence shown here is derived from an EMBL/GenBank/DDBJ whole genome shotgun (WGS) entry which is preliminary data.</text>
</comment>
<proteinExistence type="predicted"/>
<gene>
    <name evidence="3" type="ORF">EB18_02093</name>
</gene>
<dbReference type="GO" id="GO:0003871">
    <property type="term" value="F:5-methyltetrahydropteroyltriglutamate-homocysteine S-methyltransferase activity"/>
    <property type="evidence" value="ECO:0007669"/>
    <property type="project" value="InterPro"/>
</dbReference>
<dbReference type="UniPathway" id="UPA00193"/>
<dbReference type="SUPFAM" id="SSF51726">
    <property type="entry name" value="UROD/MetE-like"/>
    <property type="match status" value="1"/>
</dbReference>
<evidence type="ECO:0000259" key="2">
    <source>
        <dbReference type="Pfam" id="PF08267"/>
    </source>
</evidence>
<dbReference type="EMBL" id="LEOY01000021">
    <property type="protein sequence ID" value="RBR27735.1"/>
    <property type="molecule type" value="Genomic_DNA"/>
</dbReference>
<dbReference type="GO" id="GO:0008270">
    <property type="term" value="F:zinc ion binding"/>
    <property type="evidence" value="ECO:0007669"/>
    <property type="project" value="InterPro"/>
</dbReference>
<evidence type="ECO:0000313" key="3">
    <source>
        <dbReference type="EMBL" id="RBR27735.1"/>
    </source>
</evidence>
<accession>A0A366SEQ0</accession>
<dbReference type="GO" id="GO:0016491">
    <property type="term" value="F:oxidoreductase activity"/>
    <property type="evidence" value="ECO:0007669"/>
    <property type="project" value="UniProtKB-KW"/>
</dbReference>
<reference evidence="3 4" key="1">
    <citation type="submission" date="2015-06" db="EMBL/GenBank/DDBJ databases">
        <title>The Genome Sequence of Enterococcus cecorum 170AEA1.</title>
        <authorList>
            <consortium name="The Broad Institute Genomics Platform"/>
            <consortium name="The Broad Institute Genome Sequencing Center for Infectious Disease"/>
            <person name="Earl A.M."/>
            <person name="Van Tyne D."/>
            <person name="Lebreton F."/>
            <person name="Saavedra J.T."/>
            <person name="Gilmore M.S."/>
            <person name="Manson McGuire A."/>
            <person name="Clock S."/>
            <person name="Crupain M."/>
            <person name="Rangan U."/>
            <person name="Young S."/>
            <person name="Abouelleil A."/>
            <person name="Cao P."/>
            <person name="Chapman S.B."/>
            <person name="Griggs A."/>
            <person name="Priest M."/>
            <person name="Shea T."/>
            <person name="Wortman J."/>
            <person name="Nusbaum C."/>
            <person name="Birren B."/>
        </authorList>
    </citation>
    <scope>NUCLEOTIDE SEQUENCE [LARGE SCALE GENOMIC DNA]</scope>
    <source>
        <strain evidence="3 4">170AEA1</strain>
    </source>
</reference>
<dbReference type="InterPro" id="IPR013215">
    <property type="entry name" value="Cbl-indep_Met_Synth_N"/>
</dbReference>
<feature type="domain" description="Cobalamin-independent methionine synthase MetE N-terminal" evidence="2">
    <location>
        <begin position="1"/>
        <end position="108"/>
    </location>
</feature>
<dbReference type="GO" id="GO:0035999">
    <property type="term" value="P:tetrahydrofolate interconversion"/>
    <property type="evidence" value="ECO:0007669"/>
    <property type="project" value="UniProtKB-UniPathway"/>
</dbReference>
<evidence type="ECO:0000256" key="1">
    <source>
        <dbReference type="ARBA" id="ARBA00023002"/>
    </source>
</evidence>